<evidence type="ECO:0008006" key="3">
    <source>
        <dbReference type="Google" id="ProtNLM"/>
    </source>
</evidence>
<protein>
    <recommendedName>
        <fullName evidence="3">Steroid 5-alpha reductase C-terminal domain-containing protein</fullName>
    </recommendedName>
</protein>
<dbReference type="AlphaFoldDB" id="A0A4V2JYV8"/>
<gene>
    <name evidence="2" type="ORF">BD311DRAFT_782213</name>
</gene>
<dbReference type="EMBL" id="ML143534">
    <property type="protein sequence ID" value="TBU22623.1"/>
    <property type="molecule type" value="Genomic_DNA"/>
</dbReference>
<name>A0A4V2JYV8_9APHY</name>
<reference evidence="2" key="1">
    <citation type="submission" date="2019-01" db="EMBL/GenBank/DDBJ databases">
        <title>Draft genome sequences of three monokaryotic isolates of the white-rot basidiomycete fungus Dichomitus squalens.</title>
        <authorList>
            <consortium name="DOE Joint Genome Institute"/>
            <person name="Lopez S.C."/>
            <person name="Andreopoulos B."/>
            <person name="Pangilinan J."/>
            <person name="Lipzen A."/>
            <person name="Riley R."/>
            <person name="Ahrendt S."/>
            <person name="Ng V."/>
            <person name="Barry K."/>
            <person name="Daum C."/>
            <person name="Grigoriev I.V."/>
            <person name="Hilden K.S."/>
            <person name="Makela M.R."/>
            <person name="de Vries R.P."/>
        </authorList>
    </citation>
    <scope>NUCLEOTIDE SEQUENCE [LARGE SCALE GENOMIC DNA]</scope>
    <source>
        <strain evidence="2">OM18370.1</strain>
    </source>
</reference>
<sequence length="106" mass="11741">MPSLCKLHLMVAVSAVFNAINGSLIGTTPSWPVLADAFALLMFWLGLALRAAGFAGNITHNEILNIRRNAKKASNNTNNGKDKLKQEHNVILHGLLYRFISYPNYF</sequence>
<dbReference type="OrthoDB" id="5788137at2759"/>
<feature type="transmembrane region" description="Helical" evidence="1">
    <location>
        <begin position="7"/>
        <end position="25"/>
    </location>
</feature>
<feature type="transmembrane region" description="Helical" evidence="1">
    <location>
        <begin position="37"/>
        <end position="58"/>
    </location>
</feature>
<keyword evidence="1" id="KW-1133">Transmembrane helix</keyword>
<evidence type="ECO:0000313" key="2">
    <source>
        <dbReference type="EMBL" id="TBU22623.1"/>
    </source>
</evidence>
<dbReference type="Proteomes" id="UP000292957">
    <property type="component" value="Unassembled WGS sequence"/>
</dbReference>
<keyword evidence="1" id="KW-0472">Membrane</keyword>
<evidence type="ECO:0000256" key="1">
    <source>
        <dbReference type="SAM" id="Phobius"/>
    </source>
</evidence>
<organism evidence="2">
    <name type="scientific">Dichomitus squalens</name>
    <dbReference type="NCBI Taxonomy" id="114155"/>
    <lineage>
        <taxon>Eukaryota</taxon>
        <taxon>Fungi</taxon>
        <taxon>Dikarya</taxon>
        <taxon>Basidiomycota</taxon>
        <taxon>Agaricomycotina</taxon>
        <taxon>Agaricomycetes</taxon>
        <taxon>Polyporales</taxon>
        <taxon>Polyporaceae</taxon>
        <taxon>Dichomitus</taxon>
    </lineage>
</organism>
<proteinExistence type="predicted"/>
<keyword evidence="1" id="KW-0812">Transmembrane</keyword>
<accession>A0A4V2JYV8</accession>